<protein>
    <submittedName>
        <fullName evidence="1">Uncharacterized protein</fullName>
    </submittedName>
</protein>
<evidence type="ECO:0000313" key="1">
    <source>
        <dbReference type="EMBL" id="CAF4594785.1"/>
    </source>
</evidence>
<sequence>MLAEELSLLVDDTDPNYSRHLATVMFNVATVYWLRGDHEKAHE</sequence>
<accession>A0A8S2Z722</accession>
<comment type="caution">
    <text evidence="1">The sequence shown here is derived from an EMBL/GenBank/DDBJ whole genome shotgun (WGS) entry which is preliminary data.</text>
</comment>
<name>A0A8S2Z722_9BILA</name>
<evidence type="ECO:0000313" key="2">
    <source>
        <dbReference type="Proteomes" id="UP000681722"/>
    </source>
</evidence>
<gene>
    <name evidence="1" type="ORF">SRO942_LOCUS48639</name>
</gene>
<proteinExistence type="predicted"/>
<organism evidence="1 2">
    <name type="scientific">Didymodactylos carnosus</name>
    <dbReference type="NCBI Taxonomy" id="1234261"/>
    <lineage>
        <taxon>Eukaryota</taxon>
        <taxon>Metazoa</taxon>
        <taxon>Spiralia</taxon>
        <taxon>Gnathifera</taxon>
        <taxon>Rotifera</taxon>
        <taxon>Eurotatoria</taxon>
        <taxon>Bdelloidea</taxon>
        <taxon>Philodinida</taxon>
        <taxon>Philodinidae</taxon>
        <taxon>Didymodactylos</taxon>
    </lineage>
</organism>
<reference evidence="1" key="1">
    <citation type="submission" date="2021-02" db="EMBL/GenBank/DDBJ databases">
        <authorList>
            <person name="Nowell W R."/>
        </authorList>
    </citation>
    <scope>NUCLEOTIDE SEQUENCE</scope>
</reference>
<dbReference type="EMBL" id="CAJOBC010125927">
    <property type="protein sequence ID" value="CAF4594785.1"/>
    <property type="molecule type" value="Genomic_DNA"/>
</dbReference>
<feature type="non-terminal residue" evidence="1">
    <location>
        <position position="43"/>
    </location>
</feature>
<dbReference type="AlphaFoldDB" id="A0A8S2Z722"/>
<dbReference type="OrthoDB" id="286233at2759"/>
<dbReference type="Proteomes" id="UP000681722">
    <property type="component" value="Unassembled WGS sequence"/>
</dbReference>